<dbReference type="AlphaFoldDB" id="A0AAV1AJ87"/>
<reference evidence="2 3" key="1">
    <citation type="submission" date="2023-01" db="EMBL/GenBank/DDBJ databases">
        <authorList>
            <person name="Kreplak J."/>
        </authorList>
    </citation>
    <scope>NUCLEOTIDE SEQUENCE [LARGE SCALE GENOMIC DNA]</scope>
</reference>
<sequence>MENLIMEVVNSVKMRVLWKGDKGDYFEAKKGIGQGDPLSSYLFVLYIDKLSHLIIEAVEDKRRECMKIGSKRPKMSHLMFEDNLILFGKASEAQIQIVMDILNLFCKALGQRVSMDKSNIVFFCITPATTRRQILAKFGFKETSSLETY</sequence>
<dbReference type="Pfam" id="PF00078">
    <property type="entry name" value="RVT_1"/>
    <property type="match status" value="1"/>
</dbReference>
<evidence type="ECO:0000259" key="1">
    <source>
        <dbReference type="PROSITE" id="PS50878"/>
    </source>
</evidence>
<protein>
    <recommendedName>
        <fullName evidence="1">Reverse transcriptase domain-containing protein</fullName>
    </recommendedName>
</protein>
<feature type="domain" description="Reverse transcriptase" evidence="1">
    <location>
        <begin position="1"/>
        <end position="142"/>
    </location>
</feature>
<evidence type="ECO:0000313" key="3">
    <source>
        <dbReference type="Proteomes" id="UP001157006"/>
    </source>
</evidence>
<dbReference type="PROSITE" id="PS50878">
    <property type="entry name" value="RT_POL"/>
    <property type="match status" value="1"/>
</dbReference>
<proteinExistence type="predicted"/>
<dbReference type="EMBL" id="OX451739">
    <property type="protein sequence ID" value="CAI8609513.1"/>
    <property type="molecule type" value="Genomic_DNA"/>
</dbReference>
<name>A0AAV1AJ87_VICFA</name>
<dbReference type="Proteomes" id="UP001157006">
    <property type="component" value="Chromosome 4"/>
</dbReference>
<dbReference type="InterPro" id="IPR000477">
    <property type="entry name" value="RT_dom"/>
</dbReference>
<keyword evidence="3" id="KW-1185">Reference proteome</keyword>
<accession>A0AAV1AJ87</accession>
<gene>
    <name evidence="2" type="ORF">VFH_IV136960</name>
</gene>
<organism evidence="2 3">
    <name type="scientific">Vicia faba</name>
    <name type="common">Broad bean</name>
    <name type="synonym">Faba vulgaris</name>
    <dbReference type="NCBI Taxonomy" id="3906"/>
    <lineage>
        <taxon>Eukaryota</taxon>
        <taxon>Viridiplantae</taxon>
        <taxon>Streptophyta</taxon>
        <taxon>Embryophyta</taxon>
        <taxon>Tracheophyta</taxon>
        <taxon>Spermatophyta</taxon>
        <taxon>Magnoliopsida</taxon>
        <taxon>eudicotyledons</taxon>
        <taxon>Gunneridae</taxon>
        <taxon>Pentapetalae</taxon>
        <taxon>rosids</taxon>
        <taxon>fabids</taxon>
        <taxon>Fabales</taxon>
        <taxon>Fabaceae</taxon>
        <taxon>Papilionoideae</taxon>
        <taxon>50 kb inversion clade</taxon>
        <taxon>NPAAA clade</taxon>
        <taxon>Hologalegina</taxon>
        <taxon>IRL clade</taxon>
        <taxon>Fabeae</taxon>
        <taxon>Vicia</taxon>
    </lineage>
</organism>
<evidence type="ECO:0000313" key="2">
    <source>
        <dbReference type="EMBL" id="CAI8609513.1"/>
    </source>
</evidence>